<proteinExistence type="predicted"/>
<reference evidence="1 2" key="1">
    <citation type="journal article" date="2014" name="Genome Announc.">
        <title>Complete Genome Sequence of Mycoplasma ovis Strain Michigan, a Hemoplasma of Sheep with Two Distinct 16S rRNA Genes.</title>
        <authorList>
            <person name="Deshuillers P.L."/>
            <person name="Santos A.P."/>
            <person name="do Nascimento N.C."/>
            <person name="Hampel J.A."/>
            <person name="Bergin I.L."/>
            <person name="Dyson M.C."/>
            <person name="Messick J.B."/>
        </authorList>
    </citation>
    <scope>NUCLEOTIDE SEQUENCE [LARGE SCALE GENOMIC DNA]</scope>
    <source>
        <strain evidence="1 2">Michigan</strain>
    </source>
</reference>
<accession>A0ABM5P1U4</accession>
<evidence type="ECO:0000313" key="2">
    <source>
        <dbReference type="Proteomes" id="UP000018745"/>
    </source>
</evidence>
<gene>
    <name evidence="1" type="ORF">OVS_03220</name>
</gene>
<dbReference type="Proteomes" id="UP000018745">
    <property type="component" value="Chromosome"/>
</dbReference>
<dbReference type="EMBL" id="CP006935">
    <property type="protein sequence ID" value="AHC40397.1"/>
    <property type="molecule type" value="Genomic_DNA"/>
</dbReference>
<organism evidence="1 2">
    <name type="scientific">Mycoplasma ovis str. Michigan</name>
    <dbReference type="NCBI Taxonomy" id="1415773"/>
    <lineage>
        <taxon>Bacteria</taxon>
        <taxon>Bacillati</taxon>
        <taxon>Mycoplasmatota</taxon>
        <taxon>Mollicutes</taxon>
        <taxon>Mycoplasmataceae</taxon>
        <taxon>Mycoplasma</taxon>
    </lineage>
</organism>
<name>A0ABM5P1U4_9MOLU</name>
<keyword evidence="2" id="KW-1185">Reference proteome</keyword>
<sequence length="61" mass="6725">MLTIPLVGLGGASALIPLSFSNSSNRLSIYEKIKKLGGIAKKLSQEKMERATIVLEYWLFV</sequence>
<protein>
    <submittedName>
        <fullName evidence="1">Uncharacterized protein</fullName>
    </submittedName>
</protein>
<evidence type="ECO:0000313" key="1">
    <source>
        <dbReference type="EMBL" id="AHC40397.1"/>
    </source>
</evidence>